<dbReference type="SMART" id="SM00822">
    <property type="entry name" value="PKS_KR"/>
    <property type="match status" value="1"/>
</dbReference>
<dbReference type="SUPFAM" id="SSF51735">
    <property type="entry name" value="NAD(P)-binding Rossmann-fold domains"/>
    <property type="match status" value="1"/>
</dbReference>
<dbReference type="PRINTS" id="PR00080">
    <property type="entry name" value="SDRFAMILY"/>
</dbReference>
<dbReference type="Gene3D" id="3.40.50.720">
    <property type="entry name" value="NAD(P)-binding Rossmann-like Domain"/>
    <property type="match status" value="1"/>
</dbReference>
<dbReference type="PANTHER" id="PTHR44196:SF1">
    <property type="entry name" value="DEHYDROGENASE_REDUCTASE SDR FAMILY MEMBER 7B"/>
    <property type="match status" value="1"/>
</dbReference>
<reference evidence="6 7" key="1">
    <citation type="submission" date="2017-02" db="EMBL/GenBank/DDBJ databases">
        <title>The new phylogeny of genus Mycobacterium.</title>
        <authorList>
            <person name="Tortoli E."/>
            <person name="Trovato A."/>
            <person name="Cirillo D.M."/>
        </authorList>
    </citation>
    <scope>NUCLEOTIDE SEQUENCE [LARGE SCALE GENOMIC DNA]</scope>
    <source>
        <strain evidence="6 7">RW6</strain>
    </source>
</reference>
<dbReference type="PANTHER" id="PTHR44196">
    <property type="entry name" value="DEHYDROGENASE/REDUCTASE SDR FAMILY MEMBER 7B"/>
    <property type="match status" value="1"/>
</dbReference>
<evidence type="ECO:0000256" key="4">
    <source>
        <dbReference type="SAM" id="MobiDB-lite"/>
    </source>
</evidence>
<dbReference type="InterPro" id="IPR020904">
    <property type="entry name" value="Sc_DH/Rdtase_CS"/>
</dbReference>
<evidence type="ECO:0000256" key="2">
    <source>
        <dbReference type="ARBA" id="ARBA00023002"/>
    </source>
</evidence>
<dbReference type="InterPro" id="IPR057326">
    <property type="entry name" value="KR_dom"/>
</dbReference>
<proteinExistence type="inferred from homology"/>
<dbReference type="Pfam" id="PF00106">
    <property type="entry name" value="adh_short"/>
    <property type="match status" value="1"/>
</dbReference>
<organism evidence="6 7">
    <name type="scientific">Mycobacterium aquaticum</name>
    <dbReference type="NCBI Taxonomy" id="1927124"/>
    <lineage>
        <taxon>Bacteria</taxon>
        <taxon>Bacillati</taxon>
        <taxon>Actinomycetota</taxon>
        <taxon>Actinomycetes</taxon>
        <taxon>Mycobacteriales</taxon>
        <taxon>Mycobacteriaceae</taxon>
        <taxon>Mycobacterium</taxon>
    </lineage>
</organism>
<evidence type="ECO:0000313" key="7">
    <source>
        <dbReference type="Proteomes" id="UP000192448"/>
    </source>
</evidence>
<accession>A0A1X0ACQ9</accession>
<dbReference type="RefSeq" id="WP_083168524.1">
    <property type="nucleotide sequence ID" value="NZ_MVHF01000042.1"/>
</dbReference>
<keyword evidence="2" id="KW-0560">Oxidoreductase</keyword>
<dbReference type="InterPro" id="IPR002347">
    <property type="entry name" value="SDR_fam"/>
</dbReference>
<dbReference type="PROSITE" id="PS00061">
    <property type="entry name" value="ADH_SHORT"/>
    <property type="match status" value="1"/>
</dbReference>
<dbReference type="EMBL" id="MVHF01000042">
    <property type="protein sequence ID" value="ORA27847.1"/>
    <property type="molecule type" value="Genomic_DNA"/>
</dbReference>
<dbReference type="OrthoDB" id="151996at2"/>
<dbReference type="GO" id="GO:0016020">
    <property type="term" value="C:membrane"/>
    <property type="evidence" value="ECO:0007669"/>
    <property type="project" value="TreeGrafter"/>
</dbReference>
<evidence type="ECO:0000256" key="3">
    <source>
        <dbReference type="RuleBase" id="RU000363"/>
    </source>
</evidence>
<gene>
    <name evidence="6" type="ORF">BST13_29335</name>
</gene>
<evidence type="ECO:0000259" key="5">
    <source>
        <dbReference type="SMART" id="SM00822"/>
    </source>
</evidence>
<dbReference type="InterPro" id="IPR036291">
    <property type="entry name" value="NAD(P)-bd_dom_sf"/>
</dbReference>
<comment type="similarity">
    <text evidence="1 3">Belongs to the short-chain dehydrogenases/reductases (SDR) family.</text>
</comment>
<name>A0A1X0ACQ9_9MYCO</name>
<dbReference type="PRINTS" id="PR00081">
    <property type="entry name" value="GDHRDH"/>
</dbReference>
<protein>
    <submittedName>
        <fullName evidence="6">Short-chain dehydrogenase</fullName>
    </submittedName>
</protein>
<feature type="region of interest" description="Disordered" evidence="4">
    <location>
        <begin position="1"/>
        <end position="23"/>
    </location>
</feature>
<feature type="domain" description="Ketoreductase" evidence="5">
    <location>
        <begin position="19"/>
        <end position="203"/>
    </location>
</feature>
<comment type="caution">
    <text evidence="6">The sequence shown here is derived from an EMBL/GenBank/DDBJ whole genome shotgun (WGS) entry which is preliminary data.</text>
</comment>
<dbReference type="GO" id="GO:0016491">
    <property type="term" value="F:oxidoreductase activity"/>
    <property type="evidence" value="ECO:0007669"/>
    <property type="project" value="UniProtKB-KW"/>
</dbReference>
<keyword evidence="7" id="KW-1185">Reference proteome</keyword>
<evidence type="ECO:0000256" key="1">
    <source>
        <dbReference type="ARBA" id="ARBA00006484"/>
    </source>
</evidence>
<evidence type="ECO:0000313" key="6">
    <source>
        <dbReference type="EMBL" id="ORA27847.1"/>
    </source>
</evidence>
<dbReference type="STRING" id="1927124.BST13_29335"/>
<sequence>MNSRAPAARPHNSGDDSPPTVVVTGASAGIGRAVVREYAAVGARIGMIARGRAGLEAGAEEVEKLGGTALAVPTDVSDYDAVDRAADAIEKELGPIDIWVNGAFATIFAPFREITPEEFRRATEVTYLGAVHGTMAALKRMRPRDRGTIVQIGSALAKRSIPLQSAYCGAKHGIDGFSESLRTELLLDHSGVHVTVVRMPGVNTPQFSWVRSRLARQPRPVAPVYQPEVAARAVRYAAEHPTRKQYWVGGSTVLTVLGQRAVPAVLDRYLARTGVSSQQTAPDIGHEAGNLFAPLDEHPGTDHGAHGIFDDEAHDHSATWWLRSHVRGLTVAAAAGTAAIIAGGAARTRLRHM</sequence>
<dbReference type="AlphaFoldDB" id="A0A1X0ACQ9"/>
<dbReference type="Proteomes" id="UP000192448">
    <property type="component" value="Unassembled WGS sequence"/>
</dbReference>
<dbReference type="NCBIfam" id="NF005495">
    <property type="entry name" value="PRK07109.1"/>
    <property type="match status" value="1"/>
</dbReference>